<sequence length="410" mass="43748">MRILREDNMFQLLLIIIYLAFISLGLPDSLLGSAWPSMYGELNVAVSYAGVISMIIAGGTIVSSLFSDKLIRKFGTGFVTVVSASMTAAALFGFSASHSFAELCLWGIPYGLGAGSVDAALNNFVALHYKSRHMSWLHCFWGIGATTGPYIMGLCLAGGKRWNSGYQAVGVIQVVLVIILLLSLSLWRTGNGSDGNTEQEYEEISLKSALKLPGAKAILTAFFCYCALEATTGLWAGSYMVLHKGIGAGTAAKWASLFYLGITIGRFVCGFITDRIGDKNMVRLGQFFAASGVLLFLLPMGNAATLAGLILTGAGCAPIYPSLLHATPENFGAKYSQSVMGMQMACAYVGTTLMPPLFGFVSERAGIGLYPFYLLLFVAGMFTMTERMNRLGARGLSRGQVKSSDGVQQG</sequence>
<comment type="similarity">
    <text evidence="2">Belongs to the major facilitator superfamily.</text>
</comment>
<feature type="transmembrane region" description="Helical" evidence="7">
    <location>
        <begin position="139"/>
        <end position="159"/>
    </location>
</feature>
<feature type="transmembrane region" description="Helical" evidence="7">
    <location>
        <begin position="108"/>
        <end position="127"/>
    </location>
</feature>
<feature type="transmembrane region" description="Helical" evidence="7">
    <location>
        <begin position="12"/>
        <end position="35"/>
    </location>
</feature>
<comment type="caution">
    <text evidence="9">The sequence shown here is derived from an EMBL/GenBank/DDBJ whole genome shotgun (WGS) entry which is preliminary data.</text>
</comment>
<dbReference type="InterPro" id="IPR051788">
    <property type="entry name" value="MFS_Transporter"/>
</dbReference>
<dbReference type="EMBL" id="AWSU01000230">
    <property type="protein sequence ID" value="ERI75883.1"/>
    <property type="molecule type" value="Genomic_DNA"/>
</dbReference>
<dbReference type="InterPro" id="IPR036259">
    <property type="entry name" value="MFS_trans_sf"/>
</dbReference>
<dbReference type="Proteomes" id="UP000016491">
    <property type="component" value="Unassembled WGS sequence"/>
</dbReference>
<dbReference type="InterPro" id="IPR020846">
    <property type="entry name" value="MFS_dom"/>
</dbReference>
<feature type="transmembrane region" description="Helical" evidence="7">
    <location>
        <begin position="78"/>
        <end position="96"/>
    </location>
</feature>
<protein>
    <submittedName>
        <fullName evidence="9">Transporter, major facilitator family protein</fullName>
    </submittedName>
</protein>
<feature type="domain" description="Major facilitator superfamily (MFS) profile" evidence="8">
    <location>
        <begin position="13"/>
        <end position="392"/>
    </location>
</feature>
<comment type="subcellular location">
    <subcellularLocation>
        <location evidence="1">Cell membrane</location>
        <topology evidence="1">Multi-pass membrane protein</topology>
    </subcellularLocation>
</comment>
<dbReference type="PANTHER" id="PTHR23514:SF3">
    <property type="entry name" value="BYPASS OF STOP CODON PROTEIN 6"/>
    <property type="match status" value="1"/>
</dbReference>
<dbReference type="PANTHER" id="PTHR23514">
    <property type="entry name" value="BYPASS OF STOP CODON PROTEIN 6"/>
    <property type="match status" value="1"/>
</dbReference>
<evidence type="ECO:0000256" key="6">
    <source>
        <dbReference type="ARBA" id="ARBA00023136"/>
    </source>
</evidence>
<dbReference type="PROSITE" id="PS50850">
    <property type="entry name" value="MFS"/>
    <property type="match status" value="1"/>
</dbReference>
<accession>A0ABC9TVW0</accession>
<feature type="transmembrane region" description="Helical" evidence="7">
    <location>
        <begin position="47"/>
        <end position="66"/>
    </location>
</feature>
<reference evidence="9 10" key="1">
    <citation type="submission" date="2013-07" db="EMBL/GenBank/DDBJ databases">
        <authorList>
            <person name="Weinstock G."/>
            <person name="Sodergren E."/>
            <person name="Wylie T."/>
            <person name="Fulton L."/>
            <person name="Fulton R."/>
            <person name="Fronick C."/>
            <person name="O'Laughlin M."/>
            <person name="Godfrey J."/>
            <person name="Miner T."/>
            <person name="Herter B."/>
            <person name="Appelbaum E."/>
            <person name="Cordes M."/>
            <person name="Lek S."/>
            <person name="Wollam A."/>
            <person name="Pepin K.H."/>
            <person name="Palsikar V.B."/>
            <person name="Mitreva M."/>
            <person name="Wilson R.K."/>
        </authorList>
    </citation>
    <scope>NUCLEOTIDE SEQUENCE [LARGE SCALE GENOMIC DNA]</scope>
    <source>
        <strain evidence="9 10">ATCC 14940</strain>
    </source>
</reference>
<dbReference type="Pfam" id="PF07690">
    <property type="entry name" value="MFS_1"/>
    <property type="match status" value="1"/>
</dbReference>
<evidence type="ECO:0000256" key="7">
    <source>
        <dbReference type="SAM" id="Phobius"/>
    </source>
</evidence>
<evidence type="ECO:0000313" key="9">
    <source>
        <dbReference type="EMBL" id="ERI75883.1"/>
    </source>
</evidence>
<keyword evidence="4 7" id="KW-0812">Transmembrane</keyword>
<dbReference type="SUPFAM" id="SSF103473">
    <property type="entry name" value="MFS general substrate transporter"/>
    <property type="match status" value="1"/>
</dbReference>
<feature type="transmembrane region" description="Helical" evidence="7">
    <location>
        <begin position="339"/>
        <end position="361"/>
    </location>
</feature>
<feature type="transmembrane region" description="Helical" evidence="7">
    <location>
        <begin position="254"/>
        <end position="272"/>
    </location>
</feature>
<keyword evidence="6 7" id="KW-0472">Membrane</keyword>
<feature type="transmembrane region" description="Helical" evidence="7">
    <location>
        <begin position="165"/>
        <end position="187"/>
    </location>
</feature>
<name>A0ABC9TVW0_CLOSY</name>
<evidence type="ECO:0000256" key="5">
    <source>
        <dbReference type="ARBA" id="ARBA00022989"/>
    </source>
</evidence>
<organism evidence="9 10">
    <name type="scientific">[Clostridium] symbiosum ATCC 14940</name>
    <dbReference type="NCBI Taxonomy" id="411472"/>
    <lineage>
        <taxon>Bacteria</taxon>
        <taxon>Bacillati</taxon>
        <taxon>Bacillota</taxon>
        <taxon>Clostridia</taxon>
        <taxon>Lachnospirales</taxon>
        <taxon>Lachnospiraceae</taxon>
        <taxon>Otoolea</taxon>
    </lineage>
</organism>
<gene>
    <name evidence="9" type="ORF">CLOSYM_02948</name>
</gene>
<evidence type="ECO:0000259" key="8">
    <source>
        <dbReference type="PROSITE" id="PS50850"/>
    </source>
</evidence>
<evidence type="ECO:0000256" key="1">
    <source>
        <dbReference type="ARBA" id="ARBA00004651"/>
    </source>
</evidence>
<keyword evidence="3" id="KW-0813">Transport</keyword>
<dbReference type="GO" id="GO:0005886">
    <property type="term" value="C:plasma membrane"/>
    <property type="evidence" value="ECO:0007669"/>
    <property type="project" value="UniProtKB-SubCell"/>
</dbReference>
<dbReference type="AlphaFoldDB" id="A0ABC9TVW0"/>
<dbReference type="Gene3D" id="1.20.1250.20">
    <property type="entry name" value="MFS general substrate transporter like domains"/>
    <property type="match status" value="1"/>
</dbReference>
<evidence type="ECO:0000313" key="10">
    <source>
        <dbReference type="Proteomes" id="UP000016491"/>
    </source>
</evidence>
<proteinExistence type="inferred from homology"/>
<evidence type="ECO:0000256" key="3">
    <source>
        <dbReference type="ARBA" id="ARBA00022448"/>
    </source>
</evidence>
<evidence type="ECO:0000256" key="4">
    <source>
        <dbReference type="ARBA" id="ARBA00022692"/>
    </source>
</evidence>
<feature type="transmembrane region" description="Helical" evidence="7">
    <location>
        <begin position="367"/>
        <end position="384"/>
    </location>
</feature>
<keyword evidence="5 7" id="KW-1133">Transmembrane helix</keyword>
<dbReference type="InterPro" id="IPR011701">
    <property type="entry name" value="MFS"/>
</dbReference>
<evidence type="ECO:0000256" key="2">
    <source>
        <dbReference type="ARBA" id="ARBA00008335"/>
    </source>
</evidence>
<feature type="transmembrane region" description="Helical" evidence="7">
    <location>
        <begin position="217"/>
        <end position="242"/>
    </location>
</feature>